<dbReference type="Gene3D" id="1.25.40.10">
    <property type="entry name" value="Tetratricopeptide repeat domain"/>
    <property type="match status" value="1"/>
</dbReference>
<dbReference type="SUPFAM" id="SSF48452">
    <property type="entry name" value="TPR-like"/>
    <property type="match status" value="1"/>
</dbReference>
<dbReference type="EMBL" id="RHHU01000016">
    <property type="protein sequence ID" value="RNB81098.1"/>
    <property type="molecule type" value="Genomic_DNA"/>
</dbReference>
<accession>A0A3M8CZN6</accession>
<dbReference type="Gene3D" id="3.90.550.10">
    <property type="entry name" value="Spore Coat Polysaccharide Biosynthesis Protein SpsA, Chain A"/>
    <property type="match status" value="1"/>
</dbReference>
<dbReference type="SUPFAM" id="SSF53448">
    <property type="entry name" value="Nucleotide-diphospho-sugar transferases"/>
    <property type="match status" value="1"/>
</dbReference>
<dbReference type="RefSeq" id="WP_122925794.1">
    <property type="nucleotide sequence ID" value="NZ_RHHU01000016.1"/>
</dbReference>
<gene>
    <name evidence="2" type="ORF">EDM59_23230</name>
</gene>
<keyword evidence="2" id="KW-0808">Transferase</keyword>
<comment type="caution">
    <text evidence="2">The sequence shown here is derived from an EMBL/GenBank/DDBJ whole genome shotgun (WGS) entry which is preliminary data.</text>
</comment>
<reference evidence="2 3" key="1">
    <citation type="submission" date="2018-10" db="EMBL/GenBank/DDBJ databases">
        <title>Phylogenomics of Brevibacillus.</title>
        <authorList>
            <person name="Dunlap C."/>
        </authorList>
    </citation>
    <scope>NUCLEOTIDE SEQUENCE [LARGE SCALE GENOMIC DNA]</scope>
    <source>
        <strain evidence="2 3">JCM 15774</strain>
    </source>
</reference>
<dbReference type="PANTHER" id="PTHR43630">
    <property type="entry name" value="POLY-BETA-1,6-N-ACETYL-D-GLUCOSAMINE SYNTHASE"/>
    <property type="match status" value="1"/>
</dbReference>
<dbReference type="Proteomes" id="UP000269573">
    <property type="component" value="Unassembled WGS sequence"/>
</dbReference>
<name>A0A3M8CZN6_9BACL</name>
<evidence type="ECO:0000259" key="1">
    <source>
        <dbReference type="Pfam" id="PF00535"/>
    </source>
</evidence>
<keyword evidence="3" id="KW-1185">Reference proteome</keyword>
<dbReference type="Pfam" id="PF00535">
    <property type="entry name" value="Glycos_transf_2"/>
    <property type="match status" value="1"/>
</dbReference>
<dbReference type="GO" id="GO:0016740">
    <property type="term" value="F:transferase activity"/>
    <property type="evidence" value="ECO:0007669"/>
    <property type="project" value="UniProtKB-KW"/>
</dbReference>
<feature type="domain" description="Glycosyltransferase 2-like" evidence="1">
    <location>
        <begin position="7"/>
        <end position="141"/>
    </location>
</feature>
<dbReference type="CDD" id="cd02511">
    <property type="entry name" value="Beta4Glucosyltransferase"/>
    <property type="match status" value="1"/>
</dbReference>
<proteinExistence type="predicted"/>
<protein>
    <submittedName>
        <fullName evidence="2">Glycosyltransferase family 2 protein</fullName>
    </submittedName>
</protein>
<dbReference type="InterPro" id="IPR001173">
    <property type="entry name" value="Glyco_trans_2-like"/>
</dbReference>
<organism evidence="2 3">
    <name type="scientific">Brevibacillus nitrificans</name>
    <dbReference type="NCBI Taxonomy" id="651560"/>
    <lineage>
        <taxon>Bacteria</taxon>
        <taxon>Bacillati</taxon>
        <taxon>Bacillota</taxon>
        <taxon>Bacilli</taxon>
        <taxon>Bacillales</taxon>
        <taxon>Paenibacillaceae</taxon>
        <taxon>Brevibacillus</taxon>
    </lineage>
</organism>
<dbReference type="InterPro" id="IPR029044">
    <property type="entry name" value="Nucleotide-diphossugar_trans"/>
</dbReference>
<dbReference type="PANTHER" id="PTHR43630:SF2">
    <property type="entry name" value="GLYCOSYLTRANSFERASE"/>
    <property type="match status" value="1"/>
</dbReference>
<sequence length="370" mass="41979">MTAPLISLCMIAKNEAEQIPLALQSVLPSVDEIIVVDTGSTDGTPDLCRSFGATVVDHPWEGSFAQARNRGLEHATGKWILWMDADEELDADDQKKLRSLVEASDAAALSLKLIHYFGPSKDTLRPHLAHRCPQVRLFRNQKGFHFVRSIHEGLQTTESGLLDPPIPLLPVQIHHYGYMDDAFSSKAKSARNKHYLLQEKAQGDYDPWCDYHLAAEVYREGKWEEAFSLVNLSMEGFLTRQQIPPSLLYKLKYEILFHHGSMRGAWPGIERAIQLYPTYVDLHFYKGVFLLEHGFYPEAVKALEQCLYLGEDQWEHLSLRGVGSFRAYSALARCMEKMGKPNDARVYSQHAAASTAFFSPNRLLEQEVTR</sequence>
<evidence type="ECO:0000313" key="2">
    <source>
        <dbReference type="EMBL" id="RNB81098.1"/>
    </source>
</evidence>
<dbReference type="InterPro" id="IPR011990">
    <property type="entry name" value="TPR-like_helical_dom_sf"/>
</dbReference>
<dbReference type="AlphaFoldDB" id="A0A3M8CZN6"/>
<evidence type="ECO:0000313" key="3">
    <source>
        <dbReference type="Proteomes" id="UP000269573"/>
    </source>
</evidence>